<feature type="transmembrane region" description="Helical" evidence="1">
    <location>
        <begin position="201"/>
        <end position="217"/>
    </location>
</feature>
<evidence type="ECO:0008006" key="4">
    <source>
        <dbReference type="Google" id="ProtNLM"/>
    </source>
</evidence>
<feature type="transmembrane region" description="Helical" evidence="1">
    <location>
        <begin position="368"/>
        <end position="388"/>
    </location>
</feature>
<feature type="transmembrane region" description="Helical" evidence="1">
    <location>
        <begin position="162"/>
        <end position="180"/>
    </location>
</feature>
<evidence type="ECO:0000313" key="3">
    <source>
        <dbReference type="Proteomes" id="UP000473325"/>
    </source>
</evidence>
<keyword evidence="1" id="KW-1133">Transmembrane helix</keyword>
<feature type="transmembrane region" description="Helical" evidence="1">
    <location>
        <begin position="306"/>
        <end position="332"/>
    </location>
</feature>
<feature type="transmembrane region" description="Helical" evidence="1">
    <location>
        <begin position="277"/>
        <end position="300"/>
    </location>
</feature>
<keyword evidence="3" id="KW-1185">Reference proteome</keyword>
<dbReference type="AlphaFoldDB" id="A0A6L7F202"/>
<reference evidence="2 3" key="1">
    <citation type="submission" date="2019-12" db="EMBL/GenBank/DDBJ databases">
        <authorList>
            <person name="Kun Z."/>
        </authorList>
    </citation>
    <scope>NUCLEOTIDE SEQUENCE [LARGE SCALE GENOMIC DNA]</scope>
    <source>
        <strain evidence="2 3">YIM 123512</strain>
    </source>
</reference>
<keyword evidence="1" id="KW-0472">Membrane</keyword>
<accession>A0A6L7F202</accession>
<evidence type="ECO:0000256" key="1">
    <source>
        <dbReference type="SAM" id="Phobius"/>
    </source>
</evidence>
<feature type="transmembrane region" description="Helical" evidence="1">
    <location>
        <begin position="69"/>
        <end position="88"/>
    </location>
</feature>
<name>A0A6L7F202_9ACTN</name>
<evidence type="ECO:0000313" key="2">
    <source>
        <dbReference type="EMBL" id="MXG91585.1"/>
    </source>
</evidence>
<dbReference type="RefSeq" id="WP_160879513.1">
    <property type="nucleotide sequence ID" value="NZ_WUEK01000013.1"/>
</dbReference>
<feature type="transmembrane region" description="Helical" evidence="1">
    <location>
        <begin position="18"/>
        <end position="38"/>
    </location>
</feature>
<organism evidence="2 3">
    <name type="scientific">Nocardioides flavescens</name>
    <dbReference type="NCBI Taxonomy" id="2691959"/>
    <lineage>
        <taxon>Bacteria</taxon>
        <taxon>Bacillati</taxon>
        <taxon>Actinomycetota</taxon>
        <taxon>Actinomycetes</taxon>
        <taxon>Propionibacteriales</taxon>
        <taxon>Nocardioidaceae</taxon>
        <taxon>Nocardioides</taxon>
    </lineage>
</organism>
<sequence>MRPLWVAVVAGAGQLRGILVLLTTALVSGLLLVAVSYARLGGWGGYQSTYDGGAPLFGPVADPGTRGGAILGVVLLCLPVVLLLDQCVRLGSAAQRRRYEALAVAGASRRDLRRWGAIETGVPAVAGAALGVGVWIVMRQVLGYGLATSPVRALVPTATGPGWWTLLVIVLVAAYGVLVGQRAAARASRPPRAPKKPPRPWGLLVLGAAVALLAPWMNTESELPGLAAVALVTVGLALTTPWLAHVMASRLHGRTDDPAELLATARIRADHGAAGRAAAAVGAVGATSGVAGALLVRALTEQYVDLYIVVPLLLVGSLAALVLGVITSSLALHSIEATLTRGREVAALVATGVPLSTLERAVEAECRIVTMPVTTGAALCGALAITALTASPSALVGGLVGAAVVAIGLRFAVRCTARLTAPWLHRAVAQGSLRTA</sequence>
<dbReference type="Proteomes" id="UP000473325">
    <property type="component" value="Unassembled WGS sequence"/>
</dbReference>
<gene>
    <name evidence="2" type="ORF">GRQ65_18730</name>
</gene>
<feature type="transmembrane region" description="Helical" evidence="1">
    <location>
        <begin position="223"/>
        <end position="244"/>
    </location>
</feature>
<keyword evidence="1" id="KW-0812">Transmembrane</keyword>
<feature type="transmembrane region" description="Helical" evidence="1">
    <location>
        <begin position="394"/>
        <end position="413"/>
    </location>
</feature>
<comment type="caution">
    <text evidence="2">The sequence shown here is derived from an EMBL/GenBank/DDBJ whole genome shotgun (WGS) entry which is preliminary data.</text>
</comment>
<proteinExistence type="predicted"/>
<dbReference type="EMBL" id="WUEK01000013">
    <property type="protein sequence ID" value="MXG91585.1"/>
    <property type="molecule type" value="Genomic_DNA"/>
</dbReference>
<protein>
    <recommendedName>
        <fullName evidence="4">FtsX-like permease family protein</fullName>
    </recommendedName>
</protein>
<feature type="transmembrane region" description="Helical" evidence="1">
    <location>
        <begin position="120"/>
        <end position="142"/>
    </location>
</feature>